<dbReference type="GO" id="GO:0004803">
    <property type="term" value="F:transposase activity"/>
    <property type="evidence" value="ECO:0007669"/>
    <property type="project" value="InterPro"/>
</dbReference>
<dbReference type="EMBL" id="SNRY01006216">
    <property type="protein sequence ID" value="KAA6313089.1"/>
    <property type="molecule type" value="Genomic_DNA"/>
</dbReference>
<dbReference type="PANTHER" id="PTHR33055">
    <property type="entry name" value="TRANSPOSASE FOR INSERTION SEQUENCE ELEMENT IS1111A"/>
    <property type="match status" value="1"/>
</dbReference>
<protein>
    <submittedName>
        <fullName evidence="3">Uncharacterized protein</fullName>
    </submittedName>
</protein>
<reference evidence="3" key="1">
    <citation type="submission" date="2019-03" db="EMBL/GenBank/DDBJ databases">
        <title>Single cell metagenomics reveals metabolic interactions within the superorganism composed of flagellate Streblomastix strix and complex community of Bacteroidetes bacteria on its surface.</title>
        <authorList>
            <person name="Treitli S.C."/>
            <person name="Kolisko M."/>
            <person name="Husnik F."/>
            <person name="Keeling P."/>
            <person name="Hampl V."/>
        </authorList>
    </citation>
    <scope>NUCLEOTIDE SEQUENCE</scope>
    <source>
        <strain evidence="3">STM</strain>
    </source>
</reference>
<evidence type="ECO:0000313" key="3">
    <source>
        <dbReference type="EMBL" id="KAA6313089.1"/>
    </source>
</evidence>
<proteinExistence type="predicted"/>
<dbReference type="InterPro" id="IPR047650">
    <property type="entry name" value="Transpos_IS110"/>
</dbReference>
<evidence type="ECO:0000259" key="2">
    <source>
        <dbReference type="Pfam" id="PF02371"/>
    </source>
</evidence>
<dbReference type="InterPro" id="IPR003346">
    <property type="entry name" value="Transposase_20"/>
</dbReference>
<dbReference type="GO" id="GO:0003677">
    <property type="term" value="F:DNA binding"/>
    <property type="evidence" value="ECO:0007669"/>
    <property type="project" value="InterPro"/>
</dbReference>
<accession>A0A5J4PWK8</accession>
<dbReference type="Pfam" id="PF01548">
    <property type="entry name" value="DEDD_Tnp_IS110"/>
    <property type="match status" value="1"/>
</dbReference>
<dbReference type="AlphaFoldDB" id="A0A5J4PWK8"/>
<name>A0A5J4PWK8_9ZZZZ</name>
<evidence type="ECO:0000259" key="1">
    <source>
        <dbReference type="Pfam" id="PF01548"/>
    </source>
</evidence>
<comment type="caution">
    <text evidence="3">The sequence shown here is derived from an EMBL/GenBank/DDBJ whole genome shotgun (WGS) entry which is preliminary data.</text>
</comment>
<dbReference type="NCBIfam" id="NF033542">
    <property type="entry name" value="transpos_IS110"/>
    <property type="match status" value="1"/>
</dbReference>
<gene>
    <name evidence="3" type="ORF">EZS27_036085</name>
</gene>
<feature type="domain" description="Transposase IS110-like N-terminal" evidence="1">
    <location>
        <begin position="6"/>
        <end position="159"/>
    </location>
</feature>
<dbReference type="InterPro" id="IPR002525">
    <property type="entry name" value="Transp_IS110-like_N"/>
</dbReference>
<feature type="domain" description="Transposase IS116/IS110/IS902 C-terminal" evidence="2">
    <location>
        <begin position="208"/>
        <end position="290"/>
    </location>
</feature>
<organism evidence="3">
    <name type="scientific">termite gut metagenome</name>
    <dbReference type="NCBI Taxonomy" id="433724"/>
    <lineage>
        <taxon>unclassified sequences</taxon>
        <taxon>metagenomes</taxon>
        <taxon>organismal metagenomes</taxon>
    </lineage>
</organism>
<dbReference type="Pfam" id="PF02371">
    <property type="entry name" value="Transposase_20"/>
    <property type="match status" value="1"/>
</dbReference>
<sequence>MEKVVVGIDISKDDIHACLKESVGDAGSKLKGTHKFPNSHLGFTELQYWVSQRSREAGSVCYVMEATGSYYENLAYFLYENHLKVSVVLANKIKYYAKSQNLKTKTDKVDASLIADFGLSQKPALWQPMSCDYRQLRDLCRERISLQQARSRAKCQLDAMHHSHDKLASILHIKEEQIALYDKLLLEIEQEIRDKVSSDAELSRKVSQIREVKGLGLLTIVTALCETNGFLLFGNIRQVVSYAGLDVKMSQSGHYKGRTRISKQGNTRLRGCLYMPALSAVRSNEPIRNLHLRICERNPNTKMKGIIAAMRKLLVLIFVLWKKDEPYDPNHVWQA</sequence>
<dbReference type="GO" id="GO:0006313">
    <property type="term" value="P:DNA transposition"/>
    <property type="evidence" value="ECO:0007669"/>
    <property type="project" value="InterPro"/>
</dbReference>
<dbReference type="PANTHER" id="PTHR33055:SF13">
    <property type="entry name" value="TRANSPOSASE"/>
    <property type="match status" value="1"/>
</dbReference>